<dbReference type="InterPro" id="IPR006311">
    <property type="entry name" value="TAT_signal"/>
</dbReference>
<gene>
    <name evidence="2" type="ORF">EYC82_11565</name>
</gene>
<reference evidence="2" key="1">
    <citation type="submission" date="2019-02" db="EMBL/GenBank/DDBJ databases">
        <authorList>
            <person name="Li S.-H."/>
        </authorList>
    </citation>
    <scope>NUCLEOTIDE SEQUENCE</scope>
    <source>
        <strain evidence="2">IMCC11814</strain>
    </source>
</reference>
<evidence type="ECO:0000313" key="3">
    <source>
        <dbReference type="Proteomes" id="UP001143304"/>
    </source>
</evidence>
<protein>
    <submittedName>
        <fullName evidence="2">DUF1552 domain-containing protein</fullName>
    </submittedName>
</protein>
<organism evidence="2 3">
    <name type="scientific">Candidatus Marimicrobium litorale</name>
    <dbReference type="NCBI Taxonomy" id="2518991"/>
    <lineage>
        <taxon>Bacteria</taxon>
        <taxon>Pseudomonadati</taxon>
        <taxon>Pseudomonadota</taxon>
        <taxon>Gammaproteobacteria</taxon>
        <taxon>Cellvibrionales</taxon>
        <taxon>Halieaceae</taxon>
        <taxon>Marimicrobium</taxon>
    </lineage>
</organism>
<proteinExistence type="predicted"/>
<dbReference type="Pfam" id="PF07586">
    <property type="entry name" value="HXXSHH"/>
    <property type="match status" value="1"/>
</dbReference>
<feature type="region of interest" description="Disordered" evidence="1">
    <location>
        <begin position="307"/>
        <end position="328"/>
    </location>
</feature>
<sequence length="446" mass="48199">MSKGIGRRTFLRGTLGGAAVSIGLPFLDVFLNTNGDAMAATGAPLPRRFGTWFFGCGMNPSRWDPSTEGTDWTLTPELMPIEPMREHMNILSGYSVLLNGEANQVHRTGVFGSLCGGAPKSTDSVEGPTLDVLISDAVGTRTRFRSLEMAATGNPRHSNSLRDASNINPAETSALGLYTRIFGPGFADPNAAEFTPDPNVLLRKSALSIVTEDRKRLERQLGHNDRARLDQYFTALRQLEQQLVLQLKKPPPLEACSIPGAPVDLPADTEIDNVIGNHALMAQVLALALACDQTRVFNMQFSDRASSLRMPGTTDTHHTLTHEEPRDPLLGYQPKATVFVQKSMEAWTQFAQILHAVPEGDGTLLDNCLVMAHSETSEANTHSVVGMPFMTAGRAGGRIRTGVHVSGAGETCSRVGLTLQQAMGLNVGQWGTDQNQTDRAISEILV</sequence>
<dbReference type="Proteomes" id="UP001143304">
    <property type="component" value="Unassembled WGS sequence"/>
</dbReference>
<comment type="caution">
    <text evidence="2">The sequence shown here is derived from an EMBL/GenBank/DDBJ whole genome shotgun (WGS) entry which is preliminary data.</text>
</comment>
<dbReference type="EMBL" id="SHNO01000001">
    <property type="protein sequence ID" value="MCX2977994.1"/>
    <property type="molecule type" value="Genomic_DNA"/>
</dbReference>
<feature type="compositionally biased region" description="Basic and acidic residues" evidence="1">
    <location>
        <begin position="315"/>
        <end position="327"/>
    </location>
</feature>
<name>A0ABT3T6T9_9GAMM</name>
<keyword evidence="3" id="KW-1185">Reference proteome</keyword>
<evidence type="ECO:0000256" key="1">
    <source>
        <dbReference type="SAM" id="MobiDB-lite"/>
    </source>
</evidence>
<dbReference type="PROSITE" id="PS51318">
    <property type="entry name" value="TAT"/>
    <property type="match status" value="1"/>
</dbReference>
<evidence type="ECO:0000313" key="2">
    <source>
        <dbReference type="EMBL" id="MCX2977994.1"/>
    </source>
</evidence>
<accession>A0ABT3T6T9</accession>
<dbReference type="InterPro" id="IPR011447">
    <property type="entry name" value="DUF1552"/>
</dbReference>